<feature type="transmembrane region" description="Helical" evidence="1">
    <location>
        <begin position="621"/>
        <end position="638"/>
    </location>
</feature>
<keyword evidence="1" id="KW-1133">Transmembrane helix</keyword>
<gene>
    <name evidence="2" type="ORF">UFOPK1410_00846</name>
</gene>
<dbReference type="PANTHER" id="PTHR43685:SF3">
    <property type="entry name" value="SLR2126 PROTEIN"/>
    <property type="match status" value="1"/>
</dbReference>
<organism evidence="2">
    <name type="scientific">freshwater metagenome</name>
    <dbReference type="NCBI Taxonomy" id="449393"/>
    <lineage>
        <taxon>unclassified sequences</taxon>
        <taxon>metagenomes</taxon>
        <taxon>ecological metagenomes</taxon>
    </lineage>
</organism>
<keyword evidence="1" id="KW-0472">Membrane</keyword>
<dbReference type="Pfam" id="PF13641">
    <property type="entry name" value="Glyco_tranf_2_3"/>
    <property type="match status" value="1"/>
</dbReference>
<feature type="transmembrane region" description="Helical" evidence="1">
    <location>
        <begin position="531"/>
        <end position="557"/>
    </location>
</feature>
<dbReference type="Gene3D" id="3.90.550.10">
    <property type="entry name" value="Spore Coat Polysaccharide Biosynthesis Protein SpsA, Chain A"/>
    <property type="match status" value="1"/>
</dbReference>
<feature type="transmembrane region" description="Helical" evidence="1">
    <location>
        <begin position="362"/>
        <end position="383"/>
    </location>
</feature>
<feature type="transmembrane region" description="Helical" evidence="1">
    <location>
        <begin position="487"/>
        <end position="510"/>
    </location>
</feature>
<dbReference type="EMBL" id="CAEZSH010000115">
    <property type="protein sequence ID" value="CAB4544016.1"/>
    <property type="molecule type" value="Genomic_DNA"/>
</dbReference>
<keyword evidence="1" id="KW-0812">Transmembrane</keyword>
<feature type="transmembrane region" description="Helical" evidence="1">
    <location>
        <begin position="563"/>
        <end position="586"/>
    </location>
</feature>
<feature type="transmembrane region" description="Helical" evidence="1">
    <location>
        <begin position="248"/>
        <end position="268"/>
    </location>
</feature>
<proteinExistence type="predicted"/>
<name>A0A6J6BYL7_9ZZZZ</name>
<dbReference type="SUPFAM" id="SSF53448">
    <property type="entry name" value="Nucleotide-diphospho-sugar transferases"/>
    <property type="match status" value="1"/>
</dbReference>
<evidence type="ECO:0000256" key="1">
    <source>
        <dbReference type="SAM" id="Phobius"/>
    </source>
</evidence>
<sequence>MSSQVTAVVVCHDTGDYLTQTLQALSQQTRPADRVILVNTSGKTLDHAFGPVQTIELDPKTKLPEALAAATETLISSDTHWLWILHDDSAPEPECLAELLETLETTALVGAIAPKQVDPERPRIIRQLGLTLTPLGEPLSIVSGELDQSQHDTMSDVMAVSTAGMLVRTDSYEQLGGLSPKAPPLAADYDLSLRLRLAGLRVMVAPAARIRHAQLSLEGKRSRSWLAGSPKTAVRKAAVHLRLTFSPLWFALIYWMLLPLVTVARTFWRLFQKRPDRIPAELLGGLWGFFTVGARLSARAGNSRGIRAIRKSFDAPWSTVRAANRSQADLEQQLELQQAFARGEHELEAANVGKSFTADRGWLWAALLLAISYANFPTAVAVVSSSVSPLSDNWWQIFLRAGSSWQPIGQGFAGPADPFNWALLALSSLTPWAPSLSVGLLLFAAPALAFSGAWRTATLITPKTWIRNAFALGYALWPWFIQARNDASLATVLAAVTLPWLVFTIARAAGLGRSGSARSMRQTWSWVGVSGLLFALVGVSSPVLAATALIALAVVALTRIKRFGYLLWIGLPFSALYTPLAFNLMLTTGNPISLLTEPGVPTSAGVTGLSGLLLPAHPLDFMQYGFAVLGFVALLALLTKRWILASVMWAFALLVVAIAVVHSQTQFANPGGLGELEWVSGSPATLLIALGLVVLGLVAIAAEYAKPNLRMLIGLIVMLAAVAPMALSAATATRNYNFADDRVVPWLLEADAQIGKNVKVLLLDARSEEYSAKILPVSGLQLEDNSIAYRYSLAELNRSDPGYKSMAALVAALVSANDDTLAEGLASAHIAYVLVPSAASESAAELINSLDSLTELSSAGSTEFGRLWRVTAAVDEAVAEDKSPWSTTKLVQLSILIGFILLAVPTAGSRSRKSKTAEIFIENDGDNA</sequence>
<feature type="transmembrane region" description="Helical" evidence="1">
    <location>
        <begin position="643"/>
        <end position="664"/>
    </location>
</feature>
<feature type="transmembrane region" description="Helical" evidence="1">
    <location>
        <begin position="432"/>
        <end position="453"/>
    </location>
</feature>
<feature type="transmembrane region" description="Helical" evidence="1">
    <location>
        <begin position="712"/>
        <end position="732"/>
    </location>
</feature>
<dbReference type="PANTHER" id="PTHR43685">
    <property type="entry name" value="GLYCOSYLTRANSFERASE"/>
    <property type="match status" value="1"/>
</dbReference>
<dbReference type="InterPro" id="IPR050834">
    <property type="entry name" value="Glycosyltransf_2"/>
</dbReference>
<feature type="transmembrane region" description="Helical" evidence="1">
    <location>
        <begin position="684"/>
        <end position="705"/>
    </location>
</feature>
<accession>A0A6J6BYL7</accession>
<dbReference type="InterPro" id="IPR029044">
    <property type="entry name" value="Nucleotide-diphossugar_trans"/>
</dbReference>
<dbReference type="AlphaFoldDB" id="A0A6J6BYL7"/>
<evidence type="ECO:0000313" key="2">
    <source>
        <dbReference type="EMBL" id="CAB4544016.1"/>
    </source>
</evidence>
<protein>
    <submittedName>
        <fullName evidence="2">Unannotated protein</fullName>
    </submittedName>
</protein>
<reference evidence="2" key="1">
    <citation type="submission" date="2020-05" db="EMBL/GenBank/DDBJ databases">
        <authorList>
            <person name="Chiriac C."/>
            <person name="Salcher M."/>
            <person name="Ghai R."/>
            <person name="Kavagutti S V."/>
        </authorList>
    </citation>
    <scope>NUCLEOTIDE SEQUENCE</scope>
</reference>